<evidence type="ECO:0000313" key="2">
    <source>
        <dbReference type="Proteomes" id="UP000681340"/>
    </source>
</evidence>
<sequence>MPDGNRVDPCGATGIRPVYDPDMVRLGGRTEVAAIDARPFLAALPELLAGWRALTFVDGVVRHPVTERAHAGLQVVDGRHPYPGVAYRLVLREDQAPAPTAEEAAVAARLVHADAMAATEWERGRIAAARATGRMTTTWHTYAITLEADERERTCFTVHHTGTDTRARVELSPGPVGMLLEVPGWLGARGLLSGVVSVRMSVDLSRLPPYGNEEPQLVATVTHPRGLATGELAVAPAAPGRWTVTTRASVRGVGWLRPVVGLLGPLVKSQVQRGLDDFLGGLPVRLETLQREIAARYPTPPDPRTLAGQVLADLISTVPATVPAPA</sequence>
<protein>
    <submittedName>
        <fullName evidence="1">Uncharacterized protein</fullName>
    </submittedName>
</protein>
<organism evidence="1 2">
    <name type="scientific">Actinoplanes auranticolor</name>
    <dbReference type="NCBI Taxonomy" id="47988"/>
    <lineage>
        <taxon>Bacteria</taxon>
        <taxon>Bacillati</taxon>
        <taxon>Actinomycetota</taxon>
        <taxon>Actinomycetes</taxon>
        <taxon>Micromonosporales</taxon>
        <taxon>Micromonosporaceae</taxon>
        <taxon>Actinoplanes</taxon>
    </lineage>
</organism>
<name>A0A919SJT4_9ACTN</name>
<gene>
    <name evidence="1" type="ORF">Aau02nite_52950</name>
</gene>
<dbReference type="RefSeq" id="WP_212991214.1">
    <property type="nucleotide sequence ID" value="NZ_BAABEA010000002.1"/>
</dbReference>
<proteinExistence type="predicted"/>
<keyword evidence="2" id="KW-1185">Reference proteome</keyword>
<reference evidence="1" key="1">
    <citation type="submission" date="2021-03" db="EMBL/GenBank/DDBJ databases">
        <title>Whole genome shotgun sequence of Actinoplanes auranticolor NBRC 12245.</title>
        <authorList>
            <person name="Komaki H."/>
            <person name="Tamura T."/>
        </authorList>
    </citation>
    <scope>NUCLEOTIDE SEQUENCE</scope>
    <source>
        <strain evidence="1">NBRC 12245</strain>
    </source>
</reference>
<evidence type="ECO:0000313" key="1">
    <source>
        <dbReference type="EMBL" id="GIM72812.1"/>
    </source>
</evidence>
<accession>A0A919SJT4</accession>
<dbReference type="AlphaFoldDB" id="A0A919SJT4"/>
<dbReference type="EMBL" id="BOQL01000042">
    <property type="protein sequence ID" value="GIM72812.1"/>
    <property type="molecule type" value="Genomic_DNA"/>
</dbReference>
<comment type="caution">
    <text evidence="1">The sequence shown here is derived from an EMBL/GenBank/DDBJ whole genome shotgun (WGS) entry which is preliminary data.</text>
</comment>
<dbReference type="Proteomes" id="UP000681340">
    <property type="component" value="Unassembled WGS sequence"/>
</dbReference>